<sequence>MPIDLPASARKIDQESSLIDFCLVFGQEIPTRPHVLKLECDSKIRNSGEIRMFMRLTLDNPVYRC</sequence>
<accession>A0A2X0QUT1</accession>
<proteinExistence type="predicted"/>
<protein>
    <submittedName>
        <fullName evidence="1">Uncharacterized protein</fullName>
    </submittedName>
</protein>
<reference evidence="1" key="1">
    <citation type="submission" date="2018-05" db="EMBL/GenBank/DDBJ databases">
        <authorList>
            <person name="Lanie J.A."/>
            <person name="Ng W.-L."/>
            <person name="Kazmierczak K.M."/>
            <person name="Andrzejewski T.M."/>
            <person name="Davidsen T.M."/>
            <person name="Wayne K.J."/>
            <person name="Tettelin H."/>
            <person name="Glass J.I."/>
            <person name="Rusch D."/>
            <person name="Podicherti R."/>
            <person name="Tsui H.-C.T."/>
            <person name="Winkler M.E."/>
        </authorList>
    </citation>
    <scope>NUCLEOTIDE SEQUENCE</scope>
    <source>
        <strain evidence="1">KNB</strain>
    </source>
</reference>
<gene>
    <name evidence="1" type="ORF">NITFAB_1469</name>
</gene>
<evidence type="ECO:0000313" key="1">
    <source>
        <dbReference type="EMBL" id="SPS05879.1"/>
    </source>
</evidence>
<dbReference type="EMBL" id="LS423452">
    <property type="protein sequence ID" value="SPS05879.1"/>
    <property type="molecule type" value="Genomic_DNA"/>
</dbReference>
<organism evidence="1">
    <name type="scientific">Candidatus Nitrotoga fabula</name>
    <dbReference type="NCBI Taxonomy" id="2182327"/>
    <lineage>
        <taxon>Bacteria</taxon>
        <taxon>Pseudomonadati</taxon>
        <taxon>Pseudomonadota</taxon>
        <taxon>Betaproteobacteria</taxon>
        <taxon>Nitrosomonadales</taxon>
        <taxon>Gallionellaceae</taxon>
        <taxon>Candidatus Nitrotoga</taxon>
    </lineage>
</organism>
<dbReference type="AlphaFoldDB" id="A0A2X0QUT1"/>
<name>A0A2X0QUT1_9PROT</name>